<organism evidence="2 3">
    <name type="scientific">Streptomyces gilvifuscus</name>
    <dbReference type="NCBI Taxonomy" id="1550617"/>
    <lineage>
        <taxon>Bacteria</taxon>
        <taxon>Bacillati</taxon>
        <taxon>Actinomycetota</taxon>
        <taxon>Actinomycetes</taxon>
        <taxon>Kitasatosporales</taxon>
        <taxon>Streptomycetaceae</taxon>
        <taxon>Streptomyces</taxon>
    </lineage>
</organism>
<keyword evidence="3" id="KW-1185">Reference proteome</keyword>
<name>A0ABT5FLJ1_9ACTN</name>
<evidence type="ECO:0000313" key="2">
    <source>
        <dbReference type="EMBL" id="MDC2953381.1"/>
    </source>
</evidence>
<dbReference type="Proteomes" id="UP001221328">
    <property type="component" value="Unassembled WGS sequence"/>
</dbReference>
<evidence type="ECO:0000256" key="1">
    <source>
        <dbReference type="SAM" id="MobiDB-lite"/>
    </source>
</evidence>
<feature type="compositionally biased region" description="Basic and acidic residues" evidence="1">
    <location>
        <begin position="8"/>
        <end position="30"/>
    </location>
</feature>
<reference evidence="2 3" key="1">
    <citation type="journal article" date="2015" name="Int. J. Syst. Evol. Microbiol.">
        <title>Streptomyces gilvifuscus sp. nov., an actinomycete that produces antibacterial compounds isolated from soil.</title>
        <authorList>
            <person name="Nguyen T.M."/>
            <person name="Kim J."/>
        </authorList>
    </citation>
    <scope>NUCLEOTIDE SEQUENCE [LARGE SCALE GENOMIC DNA]</scope>
    <source>
        <strain evidence="2 3">T113</strain>
    </source>
</reference>
<feature type="region of interest" description="Disordered" evidence="1">
    <location>
        <begin position="1"/>
        <end position="68"/>
    </location>
</feature>
<dbReference type="EMBL" id="JAQOSK010000001">
    <property type="protein sequence ID" value="MDC2953381.1"/>
    <property type="molecule type" value="Genomic_DNA"/>
</dbReference>
<gene>
    <name evidence="2" type="ORF">PO587_02805</name>
</gene>
<protein>
    <submittedName>
        <fullName evidence="2">Uncharacterized protein</fullName>
    </submittedName>
</protein>
<dbReference type="RefSeq" id="WP_272173966.1">
    <property type="nucleotide sequence ID" value="NZ_JAQOSK010000001.1"/>
</dbReference>
<sequence length="101" mass="10995">MAIYQRGAGDHVAERVQPEPGGPEEKRLDALVEQGADGWHRIDNTQPEAAEPAVTQEPSKKPNKASSKADWVAWAVHQGADQEEAEGLTLATLIERYHGAE</sequence>
<accession>A0ABT5FLJ1</accession>
<evidence type="ECO:0000313" key="3">
    <source>
        <dbReference type="Proteomes" id="UP001221328"/>
    </source>
</evidence>
<comment type="caution">
    <text evidence="2">The sequence shown here is derived from an EMBL/GenBank/DDBJ whole genome shotgun (WGS) entry which is preliminary data.</text>
</comment>
<proteinExistence type="predicted"/>